<feature type="domain" description="N-acetyltransferase" evidence="1">
    <location>
        <begin position="22"/>
        <end position="167"/>
    </location>
</feature>
<reference evidence="2 3" key="1">
    <citation type="submission" date="2018-01" db="EMBL/GenBank/DDBJ databases">
        <authorList>
            <person name="Gaut B.S."/>
            <person name="Morton B.R."/>
            <person name="Clegg M.T."/>
            <person name="Duvall M.R."/>
        </authorList>
    </citation>
    <scope>NUCLEOTIDE SEQUENCE [LARGE SCALE GENOMIC DNA]</scope>
    <source>
        <strain evidence="2">GP69</strain>
    </source>
</reference>
<accession>A0A2K4ZCT9</accession>
<dbReference type="GO" id="GO:0016747">
    <property type="term" value="F:acyltransferase activity, transferring groups other than amino-acyl groups"/>
    <property type="evidence" value="ECO:0007669"/>
    <property type="project" value="InterPro"/>
</dbReference>
<dbReference type="PROSITE" id="PS51186">
    <property type="entry name" value="GNAT"/>
    <property type="match status" value="1"/>
</dbReference>
<dbReference type="RefSeq" id="WP_172454955.1">
    <property type="nucleotide sequence ID" value="NZ_JANJZD010000004.1"/>
</dbReference>
<proteinExistence type="predicted"/>
<gene>
    <name evidence="2" type="ORF">AMURIS_00990</name>
</gene>
<dbReference type="CDD" id="cd04301">
    <property type="entry name" value="NAT_SF"/>
    <property type="match status" value="1"/>
</dbReference>
<organism evidence="2 3">
    <name type="scientific">Acetatifactor muris</name>
    <dbReference type="NCBI Taxonomy" id="879566"/>
    <lineage>
        <taxon>Bacteria</taxon>
        <taxon>Bacillati</taxon>
        <taxon>Bacillota</taxon>
        <taxon>Clostridia</taxon>
        <taxon>Lachnospirales</taxon>
        <taxon>Lachnospiraceae</taxon>
        <taxon>Acetatifactor</taxon>
    </lineage>
</organism>
<dbReference type="InterPro" id="IPR016181">
    <property type="entry name" value="Acyl_CoA_acyltransferase"/>
</dbReference>
<evidence type="ECO:0000313" key="2">
    <source>
        <dbReference type="EMBL" id="SOY28283.1"/>
    </source>
</evidence>
<evidence type="ECO:0000259" key="1">
    <source>
        <dbReference type="PROSITE" id="PS51186"/>
    </source>
</evidence>
<dbReference type="Proteomes" id="UP000236311">
    <property type="component" value="Unassembled WGS sequence"/>
</dbReference>
<dbReference type="SUPFAM" id="SSF55729">
    <property type="entry name" value="Acyl-CoA N-acyltransferases (Nat)"/>
    <property type="match status" value="1"/>
</dbReference>
<keyword evidence="3" id="KW-1185">Reference proteome</keyword>
<evidence type="ECO:0000313" key="3">
    <source>
        <dbReference type="Proteomes" id="UP000236311"/>
    </source>
</evidence>
<dbReference type="AlphaFoldDB" id="A0A2K4ZCT9"/>
<dbReference type="InterPro" id="IPR000182">
    <property type="entry name" value="GNAT_dom"/>
</dbReference>
<dbReference type="Gene3D" id="3.40.630.30">
    <property type="match status" value="1"/>
</dbReference>
<sequence length="167" mass="19033">MRINFAKMLKSLPAETWHSETVNIQPIRDDDDLWYATAECRLYPEQEDYVNPAGFSIGRAWLNPDDNLPCIIRDSRGKRIGYIILRKWLAEGEEALNWSFYLDRASQGMGFGRAAAKLAVKILKTAAPDVPIKLSAETDNVKAQRLYLSIGFVKTDEMDGDDFVFRL</sequence>
<dbReference type="Pfam" id="PF00583">
    <property type="entry name" value="Acetyltransf_1"/>
    <property type="match status" value="1"/>
</dbReference>
<name>A0A2K4ZCT9_9FIRM</name>
<keyword evidence="2" id="KW-0808">Transferase</keyword>
<protein>
    <submittedName>
        <fullName evidence="2">Acetyltransferase (GNAT) family protein</fullName>
    </submittedName>
</protein>
<dbReference type="EMBL" id="OFSM01000004">
    <property type="protein sequence ID" value="SOY28283.1"/>
    <property type="molecule type" value="Genomic_DNA"/>
</dbReference>